<dbReference type="OrthoDB" id="2985334at2759"/>
<protein>
    <submittedName>
        <fullName evidence="1">Uncharacterized protein</fullName>
    </submittedName>
</protein>
<proteinExistence type="predicted"/>
<dbReference type="AlphaFoldDB" id="A0A8H6HAH2"/>
<evidence type="ECO:0000313" key="1">
    <source>
        <dbReference type="EMBL" id="KAF6743454.1"/>
    </source>
</evidence>
<evidence type="ECO:0000313" key="2">
    <source>
        <dbReference type="Proteomes" id="UP000521943"/>
    </source>
</evidence>
<dbReference type="EMBL" id="JACGCI010000144">
    <property type="protein sequence ID" value="KAF6743454.1"/>
    <property type="molecule type" value="Genomic_DNA"/>
</dbReference>
<gene>
    <name evidence="1" type="ORF">DFP72DRAFT_1020412</name>
</gene>
<keyword evidence="2" id="KW-1185">Reference proteome</keyword>
<name>A0A8H6HAH2_9AGAR</name>
<organism evidence="1 2">
    <name type="scientific">Ephemerocybe angulata</name>
    <dbReference type="NCBI Taxonomy" id="980116"/>
    <lineage>
        <taxon>Eukaryota</taxon>
        <taxon>Fungi</taxon>
        <taxon>Dikarya</taxon>
        <taxon>Basidiomycota</taxon>
        <taxon>Agaricomycotina</taxon>
        <taxon>Agaricomycetes</taxon>
        <taxon>Agaricomycetidae</taxon>
        <taxon>Agaricales</taxon>
        <taxon>Agaricineae</taxon>
        <taxon>Psathyrellaceae</taxon>
        <taxon>Ephemerocybe</taxon>
    </lineage>
</organism>
<reference evidence="1 2" key="1">
    <citation type="submission" date="2020-07" db="EMBL/GenBank/DDBJ databases">
        <title>Comparative genomics of pyrophilous fungi reveals a link between fire events and developmental genes.</title>
        <authorList>
            <consortium name="DOE Joint Genome Institute"/>
            <person name="Steindorff A.S."/>
            <person name="Carver A."/>
            <person name="Calhoun S."/>
            <person name="Stillman K."/>
            <person name="Liu H."/>
            <person name="Lipzen A."/>
            <person name="Pangilinan J."/>
            <person name="Labutti K."/>
            <person name="Bruns T.D."/>
            <person name="Grigoriev I.V."/>
        </authorList>
    </citation>
    <scope>NUCLEOTIDE SEQUENCE [LARGE SCALE GENOMIC DNA]</scope>
    <source>
        <strain evidence="1 2">CBS 144469</strain>
    </source>
</reference>
<comment type="caution">
    <text evidence="1">The sequence shown here is derived from an EMBL/GenBank/DDBJ whole genome shotgun (WGS) entry which is preliminary data.</text>
</comment>
<accession>A0A8H6HAH2</accession>
<sequence length="234" mass="26677">MQEAVDLDRRGYPSWAAALRTAVRALEGGEDISFPDAGDLMNEGRVVRLEADILRRMDQYLHAKVEGSERLSFLHGRKEEDGRGGELVEVRKLRHYLRVYNPGHRKALARVMLSDHRLASRVRMYTGGEDEQKCRFCRGPAESVAHVWLECGGCETLVERREEYVWQVLAMCSVEEKERLFGLDGAHFQQVKYLLGLRKAVSVTAAYAYDLERMVKAKEKEERGGGDDESEEGE</sequence>
<dbReference type="Proteomes" id="UP000521943">
    <property type="component" value="Unassembled WGS sequence"/>
</dbReference>